<protein>
    <submittedName>
        <fullName evidence="1">Chaperone modulator CbpM</fullName>
    </submittedName>
</protein>
<keyword evidence="2" id="KW-1185">Reference proteome</keyword>
<proteinExistence type="predicted"/>
<dbReference type="RefSeq" id="WP_341370658.1">
    <property type="nucleotide sequence ID" value="NZ_JBBPCO010000006.1"/>
</dbReference>
<dbReference type="Gene3D" id="1.10.1660.10">
    <property type="match status" value="1"/>
</dbReference>
<reference evidence="1 2" key="1">
    <citation type="submission" date="2024-04" db="EMBL/GenBank/DDBJ databases">
        <authorList>
            <person name="Abashina T."/>
            <person name="Shaikin A."/>
        </authorList>
    </citation>
    <scope>NUCLEOTIDE SEQUENCE [LARGE SCALE GENOMIC DNA]</scope>
    <source>
        <strain evidence="1 2">AAFK</strain>
    </source>
</reference>
<sequence length="108" mass="12022">MTGKLIRILEAQLLAEEAGDLTLDDFCQRLQSPVTVVEALVAYGVIQPGGRLEERIFSAQELRRARVGLRLQRDLELNWAGVALALELIERLENLERQVALLSANAGR</sequence>
<dbReference type="EMBL" id="JBBPCO010000006">
    <property type="protein sequence ID" value="MEK8089604.1"/>
    <property type="molecule type" value="Genomic_DNA"/>
</dbReference>
<accession>A0ABU9D7W1</accession>
<dbReference type="Proteomes" id="UP001446205">
    <property type="component" value="Unassembled WGS sequence"/>
</dbReference>
<comment type="caution">
    <text evidence="1">The sequence shown here is derived from an EMBL/GenBank/DDBJ whole genome shotgun (WGS) entry which is preliminary data.</text>
</comment>
<evidence type="ECO:0000313" key="2">
    <source>
        <dbReference type="Proteomes" id="UP001446205"/>
    </source>
</evidence>
<organism evidence="1 2">
    <name type="scientific">Thermithiobacillus plumbiphilus</name>
    <dbReference type="NCBI Taxonomy" id="1729899"/>
    <lineage>
        <taxon>Bacteria</taxon>
        <taxon>Pseudomonadati</taxon>
        <taxon>Pseudomonadota</taxon>
        <taxon>Acidithiobacillia</taxon>
        <taxon>Acidithiobacillales</taxon>
        <taxon>Thermithiobacillaceae</taxon>
        <taxon>Thermithiobacillus</taxon>
    </lineage>
</organism>
<dbReference type="Pfam" id="PF13591">
    <property type="entry name" value="MerR_2"/>
    <property type="match status" value="1"/>
</dbReference>
<gene>
    <name evidence="1" type="ORF">WOB96_07475</name>
</gene>
<evidence type="ECO:0000313" key="1">
    <source>
        <dbReference type="EMBL" id="MEK8089604.1"/>
    </source>
</evidence>
<name>A0ABU9D7W1_9PROT</name>